<evidence type="ECO:0000313" key="1">
    <source>
        <dbReference type="EMBL" id="VDP14292.1"/>
    </source>
</evidence>
<dbReference type="AlphaFoldDB" id="A0A183GAV3"/>
<gene>
    <name evidence="1" type="ORF">HPBE_LOCUS19181</name>
</gene>
<sequence length="89" mass="10697">MTRIEEGIKTMVPGSKVRFKEMDRIKIELPKLQDKLFPIALTKLEEEKQMGFVTDFRLTYGNIEETFLRNRSLALRKRWADDISRQRFF</sequence>
<dbReference type="Proteomes" id="UP000050761">
    <property type="component" value="Unassembled WGS sequence"/>
</dbReference>
<protein>
    <submittedName>
        <fullName evidence="3">Peptidylprolyl isomerase</fullName>
    </submittedName>
</protein>
<accession>A0A183GAV3</accession>
<dbReference type="OrthoDB" id="5837365at2759"/>
<reference evidence="3" key="2">
    <citation type="submission" date="2019-09" db="UniProtKB">
        <authorList>
            <consortium name="WormBaseParasite"/>
        </authorList>
    </citation>
    <scope>IDENTIFICATION</scope>
</reference>
<accession>A0A3P8AIT0</accession>
<reference evidence="1 2" key="1">
    <citation type="submission" date="2018-11" db="EMBL/GenBank/DDBJ databases">
        <authorList>
            <consortium name="Pathogen Informatics"/>
        </authorList>
    </citation>
    <scope>NUCLEOTIDE SEQUENCE [LARGE SCALE GENOMIC DNA]</scope>
</reference>
<keyword evidence="2" id="KW-1185">Reference proteome</keyword>
<name>A0A183GAV3_HELPZ</name>
<organism evidence="2 3">
    <name type="scientific">Heligmosomoides polygyrus</name>
    <name type="common">Parasitic roundworm</name>
    <dbReference type="NCBI Taxonomy" id="6339"/>
    <lineage>
        <taxon>Eukaryota</taxon>
        <taxon>Metazoa</taxon>
        <taxon>Ecdysozoa</taxon>
        <taxon>Nematoda</taxon>
        <taxon>Chromadorea</taxon>
        <taxon>Rhabditida</taxon>
        <taxon>Rhabditina</taxon>
        <taxon>Rhabditomorpha</taxon>
        <taxon>Strongyloidea</taxon>
        <taxon>Heligmosomidae</taxon>
        <taxon>Heligmosomoides</taxon>
    </lineage>
</organism>
<dbReference type="WBParaSite" id="HPBE_0001918101-mRNA-1">
    <property type="protein sequence ID" value="HPBE_0001918101-mRNA-1"/>
    <property type="gene ID" value="HPBE_0001918101"/>
</dbReference>
<evidence type="ECO:0000313" key="2">
    <source>
        <dbReference type="Proteomes" id="UP000050761"/>
    </source>
</evidence>
<proteinExistence type="predicted"/>
<dbReference type="EMBL" id="UZAH01031187">
    <property type="protein sequence ID" value="VDP14292.1"/>
    <property type="molecule type" value="Genomic_DNA"/>
</dbReference>
<evidence type="ECO:0000313" key="3">
    <source>
        <dbReference type="WBParaSite" id="HPBE_0001918101-mRNA-1"/>
    </source>
</evidence>